<protein>
    <submittedName>
        <fullName evidence="1">Uncharacterized protein</fullName>
    </submittedName>
</protein>
<dbReference type="EMBL" id="FQTW01000007">
    <property type="protein sequence ID" value="SHE88342.1"/>
    <property type="molecule type" value="Genomic_DNA"/>
</dbReference>
<accession>A0A1M4X553</accession>
<name>A0A1M4X553_9FLAO</name>
<evidence type="ECO:0000313" key="2">
    <source>
        <dbReference type="Proteomes" id="UP000184462"/>
    </source>
</evidence>
<evidence type="ECO:0000313" key="1">
    <source>
        <dbReference type="EMBL" id="SHE88342.1"/>
    </source>
</evidence>
<sequence>METIQIDILNPKAKKLLRNLADLNLIKINKTKNKSDFSDFLQKLRSKSSDEITLDEITDEVEKVRSSRYEK</sequence>
<dbReference type="RefSeq" id="WP_073193362.1">
    <property type="nucleotide sequence ID" value="NZ_FQTW01000007.1"/>
</dbReference>
<dbReference type="OrthoDB" id="964950at2"/>
<gene>
    <name evidence="1" type="ORF">SAMN05444278_107101</name>
</gene>
<proteinExistence type="predicted"/>
<dbReference type="AlphaFoldDB" id="A0A1M4X553"/>
<reference evidence="1 2" key="1">
    <citation type="submission" date="2016-11" db="EMBL/GenBank/DDBJ databases">
        <authorList>
            <person name="Jaros S."/>
            <person name="Januszkiewicz K."/>
            <person name="Wedrychowicz H."/>
        </authorList>
    </citation>
    <scope>NUCLEOTIDE SEQUENCE [LARGE SCALE GENOMIC DNA]</scope>
    <source>
        <strain evidence="1 2">DSM 25661</strain>
    </source>
</reference>
<dbReference type="Proteomes" id="UP000184462">
    <property type="component" value="Unassembled WGS sequence"/>
</dbReference>
<keyword evidence="2" id="KW-1185">Reference proteome</keyword>
<organism evidence="1 2">
    <name type="scientific">Psychroflexus salarius</name>
    <dbReference type="NCBI Taxonomy" id="1155689"/>
    <lineage>
        <taxon>Bacteria</taxon>
        <taxon>Pseudomonadati</taxon>
        <taxon>Bacteroidota</taxon>
        <taxon>Flavobacteriia</taxon>
        <taxon>Flavobacteriales</taxon>
        <taxon>Flavobacteriaceae</taxon>
        <taxon>Psychroflexus</taxon>
    </lineage>
</organism>